<name>A0A5C0SFE9_CRATE</name>
<protein>
    <submittedName>
        <fullName evidence="1">Uncharacterized protein</fullName>
    </submittedName>
</protein>
<accession>A0A5C0SFE9</accession>
<evidence type="ECO:0000313" key="2">
    <source>
        <dbReference type="Proteomes" id="UP000324646"/>
    </source>
</evidence>
<evidence type="ECO:0000313" key="1">
    <source>
        <dbReference type="EMBL" id="QEK12467.1"/>
    </source>
</evidence>
<sequence>MFKCPYFKSKFKNDSETTKYIIDYYCKCNYLNCIRYIAMMNFGENKIPNVLRPTKKDWIKHFITDK</sequence>
<gene>
    <name evidence="1" type="ORF">FQB35_09005</name>
</gene>
<dbReference type="KEGG" id="crs:FQB35_09005"/>
<dbReference type="EMBL" id="CP042243">
    <property type="protein sequence ID" value="QEK12467.1"/>
    <property type="molecule type" value="Genomic_DNA"/>
</dbReference>
<proteinExistence type="predicted"/>
<dbReference type="Proteomes" id="UP000324646">
    <property type="component" value="Chromosome"/>
</dbReference>
<keyword evidence="2" id="KW-1185">Reference proteome</keyword>
<reference evidence="1 2" key="1">
    <citation type="submission" date="2019-07" db="EMBL/GenBank/DDBJ databases">
        <title>Complete genome of Crassaminicella thermophila SY095.</title>
        <authorList>
            <person name="Li X."/>
        </authorList>
    </citation>
    <scope>NUCLEOTIDE SEQUENCE [LARGE SCALE GENOMIC DNA]</scope>
    <source>
        <strain evidence="1 2">SY095</strain>
    </source>
</reference>
<organism evidence="1 2">
    <name type="scientific">Crassaminicella thermophila</name>
    <dbReference type="NCBI Taxonomy" id="2599308"/>
    <lineage>
        <taxon>Bacteria</taxon>
        <taxon>Bacillati</taxon>
        <taxon>Bacillota</taxon>
        <taxon>Clostridia</taxon>
        <taxon>Eubacteriales</taxon>
        <taxon>Clostridiaceae</taxon>
        <taxon>Crassaminicella</taxon>
    </lineage>
</organism>
<dbReference type="AlphaFoldDB" id="A0A5C0SFE9"/>